<dbReference type="InterPro" id="IPR016163">
    <property type="entry name" value="Ald_DH_C"/>
</dbReference>
<dbReference type="Pfam" id="PF00171">
    <property type="entry name" value="Aldedh"/>
    <property type="match status" value="1"/>
</dbReference>
<dbReference type="InterPro" id="IPR016161">
    <property type="entry name" value="Ald_DH/histidinol_DH"/>
</dbReference>
<dbReference type="Proteomes" id="UP000320011">
    <property type="component" value="Unassembled WGS sequence"/>
</dbReference>
<dbReference type="Gene3D" id="3.40.605.10">
    <property type="entry name" value="Aldehyde Dehydrogenase, Chain A, domain 1"/>
    <property type="match status" value="1"/>
</dbReference>
<evidence type="ECO:0000313" key="7">
    <source>
        <dbReference type="Proteomes" id="UP000320011"/>
    </source>
</evidence>
<dbReference type="GO" id="GO:0004777">
    <property type="term" value="F:succinate-semialdehyde dehydrogenase (NAD+) activity"/>
    <property type="evidence" value="ECO:0007669"/>
    <property type="project" value="TreeGrafter"/>
</dbReference>
<evidence type="ECO:0000256" key="3">
    <source>
        <dbReference type="PROSITE-ProRule" id="PRU10007"/>
    </source>
</evidence>
<evidence type="ECO:0000313" key="6">
    <source>
        <dbReference type="EMBL" id="TVT57306.1"/>
    </source>
</evidence>
<gene>
    <name evidence="6" type="ORF">FNH05_07535</name>
</gene>
<keyword evidence="2 4" id="KW-0560">Oxidoreductase</keyword>
<dbReference type="FunFam" id="3.40.605.10:FF:000005">
    <property type="entry name" value="Succinate-semialdehyde dehydrogenase I"/>
    <property type="match status" value="1"/>
</dbReference>
<feature type="active site" evidence="3">
    <location>
        <position position="269"/>
    </location>
</feature>
<sequence>MARETAQTAGGSVTETSVVEGVDKELFIGGKWVAATGGRTFPVTDPATGQVLCEVADASPADGMAALDAAAAVQASWAATAPRERSEILRRAYELLNARTEELALLMTLEMGKPLPEARGEIAYAAEFFRWFSEEAVRIDGGYQVAPNGQGRFLVTRQPVGVTLLITPWNFPMAMGGRKIGPAIAAGCTMVIKPAEQTPLSMLALAAILAEAGLPAGVLNVVTTTDPGGVMEPLIRDGRARKLSFTGSTAVGRRLLEQCADKVLRTSMELGGNAPFLVFDDADLDAAVEGAMLAKMRNIGEACTAANRFYVQRGVAGEFARRLTERMAALPMGRGTEPGVVVGPLIDAGAVAKVSALVQDAANRGAKVLTGGSTVDGPGHFYRATVLTDVPRDARMATEEIFGPVAPITVFDTEDEAVEAANDTEFGLVSYVFTNDLKRALRVSERLESGMVGLNQGIVSNPAAPFGGVKQSGLGREGGSVGIDEFLEIKYIAVAL</sequence>
<dbReference type="SUPFAM" id="SSF53720">
    <property type="entry name" value="ALDH-like"/>
    <property type="match status" value="1"/>
</dbReference>
<evidence type="ECO:0000256" key="2">
    <source>
        <dbReference type="ARBA" id="ARBA00023002"/>
    </source>
</evidence>
<dbReference type="OrthoDB" id="6882680at2"/>
<dbReference type="InterPro" id="IPR029510">
    <property type="entry name" value="Ald_DH_CS_GLU"/>
</dbReference>
<dbReference type="GO" id="GO:0009450">
    <property type="term" value="P:gamma-aminobutyric acid catabolic process"/>
    <property type="evidence" value="ECO:0007669"/>
    <property type="project" value="TreeGrafter"/>
</dbReference>
<dbReference type="Gene3D" id="3.40.309.10">
    <property type="entry name" value="Aldehyde Dehydrogenase, Chain A, domain 2"/>
    <property type="match status" value="1"/>
</dbReference>
<dbReference type="EMBL" id="VJWX01000046">
    <property type="protein sequence ID" value="TVT57306.1"/>
    <property type="molecule type" value="Genomic_DNA"/>
</dbReference>
<proteinExistence type="inferred from homology"/>
<comment type="caution">
    <text evidence="6">The sequence shown here is derived from an EMBL/GenBank/DDBJ whole genome shotgun (WGS) entry which is preliminary data.</text>
</comment>
<comment type="similarity">
    <text evidence="1 4">Belongs to the aldehyde dehydrogenase family.</text>
</comment>
<evidence type="ECO:0000256" key="1">
    <source>
        <dbReference type="ARBA" id="ARBA00009986"/>
    </source>
</evidence>
<evidence type="ECO:0000259" key="5">
    <source>
        <dbReference type="Pfam" id="PF00171"/>
    </source>
</evidence>
<dbReference type="PANTHER" id="PTHR43353:SF5">
    <property type="entry name" value="SUCCINATE-SEMIALDEHYDE DEHYDROGENASE, MITOCHONDRIAL"/>
    <property type="match status" value="1"/>
</dbReference>
<name>A0A558D8M6_9PSEU</name>
<organism evidence="6 7">
    <name type="scientific">Amycolatopsis rhizosphaerae</name>
    <dbReference type="NCBI Taxonomy" id="2053003"/>
    <lineage>
        <taxon>Bacteria</taxon>
        <taxon>Bacillati</taxon>
        <taxon>Actinomycetota</taxon>
        <taxon>Actinomycetes</taxon>
        <taxon>Pseudonocardiales</taxon>
        <taxon>Pseudonocardiaceae</taxon>
        <taxon>Amycolatopsis</taxon>
    </lineage>
</organism>
<dbReference type="RefSeq" id="WP_144586606.1">
    <property type="nucleotide sequence ID" value="NZ_VJWX01000046.1"/>
</dbReference>
<keyword evidence="7" id="KW-1185">Reference proteome</keyword>
<feature type="domain" description="Aldehyde dehydrogenase" evidence="5">
    <location>
        <begin position="32"/>
        <end position="492"/>
    </location>
</feature>
<protein>
    <submittedName>
        <fullName evidence="6">NAD-dependent succinate-semialdehyde dehydrogenase</fullName>
    </submittedName>
</protein>
<dbReference type="FunFam" id="3.40.309.10:FF:000004">
    <property type="entry name" value="Succinate-semialdehyde dehydrogenase I"/>
    <property type="match status" value="1"/>
</dbReference>
<dbReference type="InterPro" id="IPR015590">
    <property type="entry name" value="Aldehyde_DH_dom"/>
</dbReference>
<dbReference type="InterPro" id="IPR016162">
    <property type="entry name" value="Ald_DH_N"/>
</dbReference>
<dbReference type="InterPro" id="IPR050740">
    <property type="entry name" value="Aldehyde_DH_Superfamily"/>
</dbReference>
<dbReference type="AlphaFoldDB" id="A0A558D8M6"/>
<reference evidence="6 7" key="1">
    <citation type="submission" date="2019-07" db="EMBL/GenBank/DDBJ databases">
        <authorList>
            <person name="Duangmal K."/>
            <person name="Teo W.F.A."/>
        </authorList>
    </citation>
    <scope>NUCLEOTIDE SEQUENCE [LARGE SCALE GENOMIC DNA]</scope>
    <source>
        <strain evidence="6 7">TBRC 6029</strain>
    </source>
</reference>
<dbReference type="PANTHER" id="PTHR43353">
    <property type="entry name" value="SUCCINATE-SEMIALDEHYDE DEHYDROGENASE, MITOCHONDRIAL"/>
    <property type="match status" value="1"/>
</dbReference>
<dbReference type="CDD" id="cd07103">
    <property type="entry name" value="ALDH_F5_SSADH_GabD"/>
    <property type="match status" value="1"/>
</dbReference>
<reference evidence="6 7" key="2">
    <citation type="submission" date="2019-08" db="EMBL/GenBank/DDBJ databases">
        <title>Amycolatopsis acidicola sp. nov., isolated from peat swamp forest soil.</title>
        <authorList>
            <person name="Srisuk N."/>
        </authorList>
    </citation>
    <scope>NUCLEOTIDE SEQUENCE [LARGE SCALE GENOMIC DNA]</scope>
    <source>
        <strain evidence="6 7">TBRC 6029</strain>
    </source>
</reference>
<evidence type="ECO:0000256" key="4">
    <source>
        <dbReference type="RuleBase" id="RU003345"/>
    </source>
</evidence>
<accession>A0A558D8M6</accession>
<dbReference type="PROSITE" id="PS00687">
    <property type="entry name" value="ALDEHYDE_DEHYDR_GLU"/>
    <property type="match status" value="1"/>
</dbReference>